<evidence type="ECO:0008006" key="3">
    <source>
        <dbReference type="Google" id="ProtNLM"/>
    </source>
</evidence>
<dbReference type="EMBL" id="LJQC01000116">
    <property type="protein sequence ID" value="KPX09482.1"/>
    <property type="molecule type" value="Genomic_DNA"/>
</dbReference>
<accession>A0A0P9RDA5</accession>
<gene>
    <name evidence="1" type="ORF">ALO75_03305</name>
</gene>
<dbReference type="PATRIC" id="fig|317659.3.peg.5151"/>
<reference evidence="1 2" key="1">
    <citation type="submission" date="2015-09" db="EMBL/GenBank/DDBJ databases">
        <title>Genome announcement of multiple Pseudomonas syringae strains.</title>
        <authorList>
            <person name="Thakur S."/>
            <person name="Wang P.W."/>
            <person name="Gong Y."/>
            <person name="Weir B.S."/>
            <person name="Guttman D.S."/>
        </authorList>
    </citation>
    <scope>NUCLEOTIDE SEQUENCE [LARGE SCALE GENOMIC DNA]</scope>
    <source>
        <strain evidence="1 2">ICMP17001</strain>
    </source>
</reference>
<evidence type="ECO:0000313" key="2">
    <source>
        <dbReference type="Proteomes" id="UP000051335"/>
    </source>
</evidence>
<keyword evidence="2" id="KW-1185">Reference proteome</keyword>
<dbReference type="Proteomes" id="UP000051335">
    <property type="component" value="Unassembled WGS sequence"/>
</dbReference>
<evidence type="ECO:0000313" key="1">
    <source>
        <dbReference type="EMBL" id="KPX09482.1"/>
    </source>
</evidence>
<sequence>MTAAQSEQWQALVERPLTFVRERWLAECLQRGVDPATLASLRDSSRFATRFEQLLNAHFKLHPLPRLEQPAQDDLAVLLLTDKDFARLPRLCGAVWHAATLSREIRGDVVSEYRQALGDDAFSLALAQRHLAGAANLLRTPVELVQAIDRDGACCVAAWLEAQPIELQAWLRLRLDIAQNQPQPGDERQVTVVQTVARLLTGSDDHE</sequence>
<dbReference type="RefSeq" id="WP_046237556.1">
    <property type="nucleotide sequence ID" value="NZ_LJQC01000116.1"/>
</dbReference>
<comment type="caution">
    <text evidence="1">The sequence shown here is derived from an EMBL/GenBank/DDBJ whole genome shotgun (WGS) entry which is preliminary data.</text>
</comment>
<proteinExistence type="predicted"/>
<protein>
    <recommendedName>
        <fullName evidence="3">Type III secretion component</fullName>
    </recommendedName>
</protein>
<name>A0A0P9RDA5_9PSED</name>
<dbReference type="AlphaFoldDB" id="A0A0P9RDA5"/>
<organism evidence="1 2">
    <name type="scientific">Pseudomonas syringae pv. coryli</name>
    <dbReference type="NCBI Taxonomy" id="317659"/>
    <lineage>
        <taxon>Bacteria</taxon>
        <taxon>Pseudomonadati</taxon>
        <taxon>Pseudomonadota</taxon>
        <taxon>Gammaproteobacteria</taxon>
        <taxon>Pseudomonadales</taxon>
        <taxon>Pseudomonadaceae</taxon>
        <taxon>Pseudomonas</taxon>
    </lineage>
</organism>